<dbReference type="InterPro" id="IPR019546">
    <property type="entry name" value="TAT_signal_bac_arc"/>
</dbReference>
<dbReference type="InterPro" id="IPR027477">
    <property type="entry name" value="Succ_DH/fumarate_Rdtase_cat_sf"/>
</dbReference>
<dbReference type="eggNOG" id="COG1053">
    <property type="taxonomic scope" value="Bacteria"/>
</dbReference>
<dbReference type="Pfam" id="PF00890">
    <property type="entry name" value="FAD_binding_2"/>
    <property type="match status" value="1"/>
</dbReference>
<dbReference type="InterPro" id="IPR003953">
    <property type="entry name" value="FAD-dep_OxRdtase_2_FAD-bd"/>
</dbReference>
<dbReference type="InterPro" id="IPR036188">
    <property type="entry name" value="FAD/NAD-bd_sf"/>
</dbReference>
<comment type="caution">
    <text evidence="6">The sequence shown here is derived from an EMBL/GenBank/DDBJ whole genome shotgun (WGS) entry which is preliminary data.</text>
</comment>
<dbReference type="STRING" id="1235794.C811_01714"/>
<evidence type="ECO:0000256" key="4">
    <source>
        <dbReference type="ARBA" id="ARBA00023002"/>
    </source>
</evidence>
<dbReference type="Proteomes" id="UP000014204">
    <property type="component" value="Unassembled WGS sequence"/>
</dbReference>
<dbReference type="GO" id="GO:0008202">
    <property type="term" value="P:steroid metabolic process"/>
    <property type="evidence" value="ECO:0007669"/>
    <property type="project" value="UniProtKB-ARBA"/>
</dbReference>
<keyword evidence="3" id="KW-0274">FAD</keyword>
<organism evidence="6 7">
    <name type="scientific">Adlercreutzia caecimuris B7</name>
    <dbReference type="NCBI Taxonomy" id="1235794"/>
    <lineage>
        <taxon>Bacteria</taxon>
        <taxon>Bacillati</taxon>
        <taxon>Actinomycetota</taxon>
        <taxon>Coriobacteriia</taxon>
        <taxon>Eggerthellales</taxon>
        <taxon>Eggerthellaceae</taxon>
        <taxon>Adlercreutzia</taxon>
    </lineage>
</organism>
<evidence type="ECO:0000256" key="3">
    <source>
        <dbReference type="ARBA" id="ARBA00022827"/>
    </source>
</evidence>
<dbReference type="RefSeq" id="WP_016309906.1">
    <property type="nucleotide sequence ID" value="NZ_KE159646.1"/>
</dbReference>
<dbReference type="GO" id="GO:0033765">
    <property type="term" value="F:steroid dehydrogenase activity, acting on the CH-CH group of donors"/>
    <property type="evidence" value="ECO:0007669"/>
    <property type="project" value="UniProtKB-ARBA"/>
</dbReference>
<dbReference type="PROSITE" id="PS51318">
    <property type="entry name" value="TAT"/>
    <property type="match status" value="1"/>
</dbReference>
<dbReference type="Gene3D" id="3.90.700.10">
    <property type="entry name" value="Succinate dehydrogenase/fumarate reductase flavoprotein, catalytic domain"/>
    <property type="match status" value="1"/>
</dbReference>
<evidence type="ECO:0000313" key="7">
    <source>
        <dbReference type="Proteomes" id="UP000014204"/>
    </source>
</evidence>
<dbReference type="HOGENOM" id="CLU_011398_4_3_11"/>
<evidence type="ECO:0000313" key="6">
    <source>
        <dbReference type="EMBL" id="EOS50091.1"/>
    </source>
</evidence>
<evidence type="ECO:0000256" key="2">
    <source>
        <dbReference type="ARBA" id="ARBA00022630"/>
    </source>
</evidence>
<dbReference type="InterPro" id="IPR050315">
    <property type="entry name" value="FAD-oxidoreductase_2"/>
</dbReference>
<feature type="domain" description="FAD-dependent oxidoreductase 2 FAD-binding" evidence="5">
    <location>
        <begin position="60"/>
        <end position="500"/>
    </location>
</feature>
<keyword evidence="2" id="KW-0285">Flavoprotein</keyword>
<dbReference type="AlphaFoldDB" id="R9KV25"/>
<dbReference type="PATRIC" id="fig|1235794.3.peg.1690"/>
<evidence type="ECO:0000259" key="5">
    <source>
        <dbReference type="Pfam" id="PF00890"/>
    </source>
</evidence>
<dbReference type="PRINTS" id="PR00368">
    <property type="entry name" value="FADPNR"/>
</dbReference>
<comment type="cofactor">
    <cofactor evidence="1">
        <name>FAD</name>
        <dbReference type="ChEBI" id="CHEBI:57692"/>
    </cofactor>
</comment>
<keyword evidence="4" id="KW-0560">Oxidoreductase</keyword>
<dbReference type="OrthoDB" id="337830at2"/>
<dbReference type="Pfam" id="PF10518">
    <property type="entry name" value="TAT_signal"/>
    <property type="match status" value="1"/>
</dbReference>
<dbReference type="SUPFAM" id="SSF56425">
    <property type="entry name" value="Succinate dehydrogenase/fumarate reductase flavoprotein, catalytic domain"/>
    <property type="match status" value="1"/>
</dbReference>
<gene>
    <name evidence="6" type="ORF">C811_01714</name>
</gene>
<evidence type="ECO:0000256" key="1">
    <source>
        <dbReference type="ARBA" id="ARBA00001974"/>
    </source>
</evidence>
<name>R9KV25_9ACTN</name>
<proteinExistence type="predicted"/>
<sequence>MEQNSLQQVSRRNFMKGALVAGAATAAMGLAACSPSSPSDAGNLADTGSASSVDWDQEADIVIVGGGTGGSCAALAAAEAGASVIVIEANNSIGGSGALCGGAIVGAGTKMQAEAGIEGDNGDALLRDTQASLEAMFGPDHVEHVGDDWCITELHCAEAGNTVDWLVEHGVDIVGPSQQPGQPVARLHMLYPDASAWPSVIQPQLEEAGVDLKFNTKGAELIVESGRVVDVKTEGASGSYYKANKGVVMATGSIEASKEWRKKIYTLAQSNVEASNKLNDGTGIRMMCKVGADTTEYTAMAAAPALFCTAGNASHWYELLMNQMGAILVDSQGKRFASENTPSGEMLLTVDALTDRQAFLVYDAAIAETPEMSTQPMLTIRGSGYGPFSELEGQEGKVFFGDTIEEVAEAAGVDPAGLAAEIEKYNANAAAGSDPDFGRTNFGIATAGLTKPPYRIIGPVYATVMSGAFGVGVTDKLEVLDTLGEVIPGLYATGEGAHGLAKDFLTGAGGKFSWALTSGRLVGSYLASL</sequence>
<dbReference type="GeneID" id="82191158"/>
<dbReference type="SUPFAM" id="SSF51905">
    <property type="entry name" value="FAD/NAD(P)-binding domain"/>
    <property type="match status" value="1"/>
</dbReference>
<dbReference type="PANTHER" id="PTHR43400:SF10">
    <property type="entry name" value="3-OXOSTEROID 1-DEHYDROGENASE"/>
    <property type="match status" value="1"/>
</dbReference>
<protein>
    <submittedName>
        <fullName evidence="6">Tat (Twin-arginine translocation) pathway signal sequence</fullName>
    </submittedName>
</protein>
<accession>R9KV25</accession>
<reference evidence="6 7" key="1">
    <citation type="submission" date="2013-04" db="EMBL/GenBank/DDBJ databases">
        <title>The Genome Sequence of Enterorhabdus caecimuris B7.</title>
        <authorList>
            <consortium name="The Broad Institute Genomics Platform"/>
            <consortium name="The Broad Institute Genome Sequencing Center for Infectious Disease"/>
            <person name="Earl A."/>
            <person name="Xavier R."/>
            <person name="Elson C."/>
            <person name="Duck W."/>
            <person name="Walker B."/>
            <person name="Young S."/>
            <person name="Zeng Q."/>
            <person name="Gargeya S."/>
            <person name="Fitzgerald M."/>
            <person name="Haas B."/>
            <person name="Abouelleil A."/>
            <person name="Allen A.W."/>
            <person name="Alvarado L."/>
            <person name="Arachchi H.M."/>
            <person name="Berlin A.M."/>
            <person name="Chapman S.B."/>
            <person name="Gainer-Dewar J."/>
            <person name="Goldberg J."/>
            <person name="Griggs A."/>
            <person name="Gujja S."/>
            <person name="Hansen M."/>
            <person name="Howarth C."/>
            <person name="Imamovic A."/>
            <person name="Ireland A."/>
            <person name="Larimer J."/>
            <person name="McCowan C."/>
            <person name="Murphy C."/>
            <person name="Pearson M."/>
            <person name="Poon T.W."/>
            <person name="Priest M."/>
            <person name="Roberts A."/>
            <person name="Saif S."/>
            <person name="Shea T."/>
            <person name="Sisk P."/>
            <person name="Sykes S."/>
            <person name="Wortman J."/>
            <person name="Nusbaum C."/>
            <person name="Birren B."/>
        </authorList>
    </citation>
    <scope>NUCLEOTIDE SEQUENCE [LARGE SCALE GENOMIC DNA]</scope>
    <source>
        <strain evidence="6 7">B7</strain>
    </source>
</reference>
<dbReference type="EMBL" id="ASSY01000009">
    <property type="protein sequence ID" value="EOS50091.1"/>
    <property type="molecule type" value="Genomic_DNA"/>
</dbReference>
<dbReference type="NCBIfam" id="TIGR01409">
    <property type="entry name" value="TAT_signal_seq"/>
    <property type="match status" value="1"/>
</dbReference>
<dbReference type="Gene3D" id="3.50.50.60">
    <property type="entry name" value="FAD/NAD(P)-binding domain"/>
    <property type="match status" value="1"/>
</dbReference>
<keyword evidence="7" id="KW-1185">Reference proteome</keyword>
<dbReference type="InterPro" id="IPR006311">
    <property type="entry name" value="TAT_signal"/>
</dbReference>
<dbReference type="PANTHER" id="PTHR43400">
    <property type="entry name" value="FUMARATE REDUCTASE"/>
    <property type="match status" value="1"/>
</dbReference>